<feature type="transmembrane region" description="Helical" evidence="6">
    <location>
        <begin position="154"/>
        <end position="177"/>
    </location>
</feature>
<dbReference type="GO" id="GO:0055085">
    <property type="term" value="P:transmembrane transport"/>
    <property type="evidence" value="ECO:0007669"/>
    <property type="project" value="InterPro"/>
</dbReference>
<accession>A0A934UW15</accession>
<evidence type="ECO:0000256" key="5">
    <source>
        <dbReference type="SAM" id="MobiDB-lite"/>
    </source>
</evidence>
<dbReference type="PANTHER" id="PTHR42770:SF8">
    <property type="entry name" value="PUTRESCINE IMPORTER PUUP"/>
    <property type="match status" value="1"/>
</dbReference>
<feature type="transmembrane region" description="Helical" evidence="6">
    <location>
        <begin position="45"/>
        <end position="69"/>
    </location>
</feature>
<dbReference type="Proteomes" id="UP000608530">
    <property type="component" value="Unassembled WGS sequence"/>
</dbReference>
<keyword evidence="3 6" id="KW-1133">Transmembrane helix</keyword>
<feature type="transmembrane region" description="Helical" evidence="6">
    <location>
        <begin position="230"/>
        <end position="251"/>
    </location>
</feature>
<keyword evidence="4 6" id="KW-0472">Membrane</keyword>
<dbReference type="Pfam" id="PF00324">
    <property type="entry name" value="AA_permease"/>
    <property type="match status" value="1"/>
</dbReference>
<dbReference type="RefSeq" id="WP_200116204.1">
    <property type="nucleotide sequence ID" value="NZ_JAEHOH010000020.1"/>
</dbReference>
<evidence type="ECO:0000313" key="8">
    <source>
        <dbReference type="EMBL" id="MBK0420066.1"/>
    </source>
</evidence>
<name>A0A934UW15_9MICO</name>
<evidence type="ECO:0000313" key="9">
    <source>
        <dbReference type="Proteomes" id="UP000608530"/>
    </source>
</evidence>
<feature type="transmembrane region" description="Helical" evidence="6">
    <location>
        <begin position="127"/>
        <end position="147"/>
    </location>
</feature>
<comment type="caution">
    <text evidence="8">The sequence shown here is derived from an EMBL/GenBank/DDBJ whole genome shotgun (WGS) entry which is preliminary data.</text>
</comment>
<feature type="region of interest" description="Disordered" evidence="5">
    <location>
        <begin position="443"/>
        <end position="466"/>
    </location>
</feature>
<dbReference type="InterPro" id="IPR050367">
    <property type="entry name" value="APC_superfamily"/>
</dbReference>
<evidence type="ECO:0000259" key="7">
    <source>
        <dbReference type="Pfam" id="PF00324"/>
    </source>
</evidence>
<evidence type="ECO:0000256" key="1">
    <source>
        <dbReference type="ARBA" id="ARBA00004141"/>
    </source>
</evidence>
<dbReference type="PANTHER" id="PTHR42770">
    <property type="entry name" value="AMINO ACID TRANSPORTER-RELATED"/>
    <property type="match status" value="1"/>
</dbReference>
<organism evidence="8 9">
    <name type="scientific">Leucobacter chromiisoli</name>
    <dbReference type="NCBI Taxonomy" id="2796471"/>
    <lineage>
        <taxon>Bacteria</taxon>
        <taxon>Bacillati</taxon>
        <taxon>Actinomycetota</taxon>
        <taxon>Actinomycetes</taxon>
        <taxon>Micrococcales</taxon>
        <taxon>Microbacteriaceae</taxon>
        <taxon>Leucobacter</taxon>
    </lineage>
</organism>
<dbReference type="PIRSF" id="PIRSF006060">
    <property type="entry name" value="AA_transporter"/>
    <property type="match status" value="1"/>
</dbReference>
<evidence type="ECO:0000256" key="2">
    <source>
        <dbReference type="ARBA" id="ARBA00022692"/>
    </source>
</evidence>
<feature type="domain" description="Amino acid permease/ SLC12A" evidence="7">
    <location>
        <begin position="27"/>
        <end position="360"/>
    </location>
</feature>
<dbReference type="Gene3D" id="1.20.1740.10">
    <property type="entry name" value="Amino acid/polyamine transporter I"/>
    <property type="match status" value="1"/>
</dbReference>
<dbReference type="GO" id="GO:0016020">
    <property type="term" value="C:membrane"/>
    <property type="evidence" value="ECO:0007669"/>
    <property type="project" value="UniProtKB-SubCell"/>
</dbReference>
<evidence type="ECO:0000256" key="6">
    <source>
        <dbReference type="SAM" id="Phobius"/>
    </source>
</evidence>
<feature type="transmembrane region" description="Helical" evidence="6">
    <location>
        <begin position="90"/>
        <end position="112"/>
    </location>
</feature>
<gene>
    <name evidence="8" type="ORF">JD276_13595</name>
</gene>
<feature type="transmembrane region" description="Helical" evidence="6">
    <location>
        <begin position="14"/>
        <end position="39"/>
    </location>
</feature>
<keyword evidence="2 6" id="KW-0812">Transmembrane</keyword>
<keyword evidence="9" id="KW-1185">Reference proteome</keyword>
<evidence type="ECO:0000256" key="4">
    <source>
        <dbReference type="ARBA" id="ARBA00023136"/>
    </source>
</evidence>
<sequence length="466" mass="49429">MSTNIHVKKLIPQLGLIGLVVFGVSYMAPGVVVATFGVISNLSNGAAAMAYVFATGAMILTAISYGKLARQYPASGSIYTYARRTLGSQLGFLSGWIILLDYLFLPMVAWLITGLYFGAQFTFLPSWAWGIIIIAFCTLVNIVGLKLADRFNRVLLLIVLLGVAVLIGFGVAFASGTDNPVSVAIWPEAATISTIAAGAAVAAYSFLGFDAVSTLSEEVKDPKRNVPRGIVYVVLSGGIVFVLTSFVMQWAHPSLDFDNVDTAGYEVLTLVGGPVFAGVVNTTILIGGLASCVAVQASGSRLLFVMGRDGVFPRKLFGFLHDKFRTPVFNLLLIAAIGFAGLFLTIGDATSLINFGAFLAFAIANVCVIALWWKSRASMPLGRNLLGFIIIPVLGFAVDIYLLFQLGGLALTIGSIWLAVGVVYLLFLTKGFRRPAPGLDVEGAERSTESAQIGTDTAVGPVPERD</sequence>
<dbReference type="EMBL" id="JAEHOH010000020">
    <property type="protein sequence ID" value="MBK0420066.1"/>
    <property type="molecule type" value="Genomic_DNA"/>
</dbReference>
<dbReference type="AlphaFoldDB" id="A0A934UW15"/>
<feature type="transmembrane region" description="Helical" evidence="6">
    <location>
        <begin position="328"/>
        <end position="346"/>
    </location>
</feature>
<feature type="transmembrane region" description="Helical" evidence="6">
    <location>
        <begin position="352"/>
        <end position="373"/>
    </location>
</feature>
<comment type="subcellular location">
    <subcellularLocation>
        <location evidence="1">Membrane</location>
        <topology evidence="1">Multi-pass membrane protein</topology>
    </subcellularLocation>
</comment>
<feature type="transmembrane region" description="Helical" evidence="6">
    <location>
        <begin position="410"/>
        <end position="428"/>
    </location>
</feature>
<dbReference type="InterPro" id="IPR004841">
    <property type="entry name" value="AA-permease/SLC12A_dom"/>
</dbReference>
<protein>
    <submittedName>
        <fullName evidence="8">APC family permease</fullName>
    </submittedName>
</protein>
<reference evidence="8" key="1">
    <citation type="submission" date="2020-12" db="EMBL/GenBank/DDBJ databases">
        <title>Leucobacter sp. CAS1, isolated from Chromium sludge.</title>
        <authorList>
            <person name="Xu Z."/>
        </authorList>
    </citation>
    <scope>NUCLEOTIDE SEQUENCE</scope>
    <source>
        <strain evidence="8">CSA1</strain>
    </source>
</reference>
<feature type="transmembrane region" description="Helical" evidence="6">
    <location>
        <begin position="385"/>
        <end position="404"/>
    </location>
</feature>
<evidence type="ECO:0000256" key="3">
    <source>
        <dbReference type="ARBA" id="ARBA00022989"/>
    </source>
</evidence>
<feature type="transmembrane region" description="Helical" evidence="6">
    <location>
        <begin position="189"/>
        <end position="209"/>
    </location>
</feature>
<proteinExistence type="predicted"/>